<feature type="transmembrane region" description="Helical" evidence="8">
    <location>
        <begin position="137"/>
        <end position="159"/>
    </location>
</feature>
<comment type="subcellular location">
    <subcellularLocation>
        <location evidence="1">Membrane</location>
        <topology evidence="1">Multi-pass membrane protein</topology>
    </subcellularLocation>
</comment>
<keyword evidence="9" id="KW-1185">Reference proteome</keyword>
<comment type="similarity">
    <text evidence="2">Belongs to the major facilitator superfamily.</text>
</comment>
<feature type="transmembrane region" description="Helical" evidence="8">
    <location>
        <begin position="449"/>
        <end position="472"/>
    </location>
</feature>
<accession>A0AAJ7U1N1</accession>
<name>A0AAJ7U1N1_PETMA</name>
<protein>
    <recommendedName>
        <fullName evidence="6">Major facilitator superfamily domain-containing protein 4A</fullName>
    </recommendedName>
</protein>
<organism evidence="9 10">
    <name type="scientific">Petromyzon marinus</name>
    <name type="common">Sea lamprey</name>
    <dbReference type="NCBI Taxonomy" id="7757"/>
    <lineage>
        <taxon>Eukaryota</taxon>
        <taxon>Metazoa</taxon>
        <taxon>Chordata</taxon>
        <taxon>Craniata</taxon>
        <taxon>Vertebrata</taxon>
        <taxon>Cyclostomata</taxon>
        <taxon>Hyperoartia</taxon>
        <taxon>Petromyzontiformes</taxon>
        <taxon>Petromyzontidae</taxon>
        <taxon>Petromyzon</taxon>
    </lineage>
</organism>
<keyword evidence="3 8" id="KW-0812">Transmembrane</keyword>
<evidence type="ECO:0000256" key="6">
    <source>
        <dbReference type="ARBA" id="ARBA00040840"/>
    </source>
</evidence>
<dbReference type="Pfam" id="PF07690">
    <property type="entry name" value="MFS_1"/>
    <property type="match status" value="1"/>
</dbReference>
<dbReference type="RefSeq" id="XP_032828178.1">
    <property type="nucleotide sequence ID" value="XM_032972287.1"/>
</dbReference>
<dbReference type="InterPro" id="IPR011701">
    <property type="entry name" value="MFS"/>
</dbReference>
<sequence>MARDPDAWVLFTRNLQATLTYCSVFFTFGLCASFLGPTLLDLRCQTHSSLEALTWVFFSQALCTLLGSVLAGMLLKRVSAAPLLFVATLSVSLLFVVVPLCSHVVLLALVLALVGLSMGCIDTIANTQILRLFQRNASPFLQALHFWAGLGGLLSPLIAEPFLSDDHCLMTSNATVQNFSKLESLRSELVPHHVAARHDAVVLPLSGRAVTNVQYAFWIMAFINLPVPLAVLFLMVRSRCSQCCNQEKAPLLGEDISMDDDGGDSGPNHDQRGSSQHGFLNCFTGQNLSAKMLFIHILGMLILLFSEGVLSEFAGFVHSYSTHSSMRMLPSEAAFLNSLFWGFITLGRLVSIPLSTRVPLSILLSINWMGCVASFAVMLIFSRHPTSLYFGTAAFGLFLSSVFPSGLALTEDSLNYRGCATTLLVTGASAGEMFLPVIVGTIIDQQGYGIFLPAGLIICVLGLLVFLGLVACRRFFASHDEDHPHDSKVEPDSAGM</sequence>
<evidence type="ECO:0000256" key="7">
    <source>
        <dbReference type="SAM" id="MobiDB-lite"/>
    </source>
</evidence>
<dbReference type="GO" id="GO:0022857">
    <property type="term" value="F:transmembrane transporter activity"/>
    <property type="evidence" value="ECO:0007669"/>
    <property type="project" value="InterPro"/>
</dbReference>
<evidence type="ECO:0000256" key="4">
    <source>
        <dbReference type="ARBA" id="ARBA00022989"/>
    </source>
</evidence>
<feature type="transmembrane region" description="Helical" evidence="8">
    <location>
        <begin position="293"/>
        <end position="313"/>
    </location>
</feature>
<dbReference type="PANTHER" id="PTHR23121">
    <property type="entry name" value="SODIUM-DEPENDENT GLUCOSE TRANSPORTER 1"/>
    <property type="match status" value="1"/>
</dbReference>
<feature type="region of interest" description="Disordered" evidence="7">
    <location>
        <begin position="254"/>
        <end position="273"/>
    </location>
</feature>
<feature type="transmembrane region" description="Helical" evidence="8">
    <location>
        <begin position="421"/>
        <end position="443"/>
    </location>
</feature>
<feature type="transmembrane region" description="Helical" evidence="8">
    <location>
        <begin position="104"/>
        <end position="125"/>
    </location>
</feature>
<keyword evidence="5 8" id="KW-0472">Membrane</keyword>
<evidence type="ECO:0000256" key="8">
    <source>
        <dbReference type="SAM" id="Phobius"/>
    </source>
</evidence>
<feature type="transmembrane region" description="Helical" evidence="8">
    <location>
        <begin position="52"/>
        <end position="73"/>
    </location>
</feature>
<dbReference type="InterPro" id="IPR036259">
    <property type="entry name" value="MFS_trans_sf"/>
</dbReference>
<reference evidence="10" key="1">
    <citation type="submission" date="2025-08" db="UniProtKB">
        <authorList>
            <consortium name="RefSeq"/>
        </authorList>
    </citation>
    <scope>IDENTIFICATION</scope>
    <source>
        <tissue evidence="10">Sperm</tissue>
    </source>
</reference>
<keyword evidence="4 8" id="KW-1133">Transmembrane helix</keyword>
<evidence type="ECO:0000256" key="2">
    <source>
        <dbReference type="ARBA" id="ARBA00008335"/>
    </source>
</evidence>
<feature type="transmembrane region" description="Helical" evidence="8">
    <location>
        <begin position="388"/>
        <end position="409"/>
    </location>
</feature>
<feature type="transmembrane region" description="Helical" evidence="8">
    <location>
        <begin position="362"/>
        <end position="382"/>
    </location>
</feature>
<dbReference type="CTD" id="148808"/>
<evidence type="ECO:0000256" key="5">
    <source>
        <dbReference type="ARBA" id="ARBA00023136"/>
    </source>
</evidence>
<dbReference type="FunFam" id="1.20.1250.20:FF:000459">
    <property type="entry name" value="Major facilitator superfamily domain containing 4A"/>
    <property type="match status" value="1"/>
</dbReference>
<dbReference type="PANTHER" id="PTHR23121:SF10">
    <property type="entry name" value="MAJOR FACILITATOR SUPERFAMILY DOMAIN-CONTAINING PROTEIN 4A"/>
    <property type="match status" value="1"/>
</dbReference>
<evidence type="ECO:0000256" key="1">
    <source>
        <dbReference type="ARBA" id="ARBA00004141"/>
    </source>
</evidence>
<proteinExistence type="inferred from homology"/>
<dbReference type="Gene3D" id="1.20.1250.20">
    <property type="entry name" value="MFS general substrate transporter like domains"/>
    <property type="match status" value="2"/>
</dbReference>
<dbReference type="GO" id="GO:0016020">
    <property type="term" value="C:membrane"/>
    <property type="evidence" value="ECO:0007669"/>
    <property type="project" value="UniProtKB-SubCell"/>
</dbReference>
<evidence type="ECO:0000256" key="3">
    <source>
        <dbReference type="ARBA" id="ARBA00022692"/>
    </source>
</evidence>
<gene>
    <name evidence="10" type="primary">MFSD4A</name>
</gene>
<evidence type="ECO:0000313" key="9">
    <source>
        <dbReference type="Proteomes" id="UP001318040"/>
    </source>
</evidence>
<dbReference type="KEGG" id="pmrn:116952698"/>
<feature type="transmembrane region" description="Helical" evidence="8">
    <location>
        <begin position="21"/>
        <end position="40"/>
    </location>
</feature>
<feature type="transmembrane region" description="Helical" evidence="8">
    <location>
        <begin position="215"/>
        <end position="236"/>
    </location>
</feature>
<evidence type="ECO:0000313" key="10">
    <source>
        <dbReference type="RefSeq" id="XP_032828178.1"/>
    </source>
</evidence>
<dbReference type="Proteomes" id="UP001318040">
    <property type="component" value="Chromosome 48"/>
</dbReference>
<feature type="transmembrane region" description="Helical" evidence="8">
    <location>
        <begin position="333"/>
        <end position="350"/>
    </location>
</feature>
<dbReference type="AlphaFoldDB" id="A0AAJ7U1N1"/>
<dbReference type="SUPFAM" id="SSF103473">
    <property type="entry name" value="MFS general substrate transporter"/>
    <property type="match status" value="1"/>
</dbReference>